<keyword evidence="1" id="KW-0175">Coiled coil</keyword>
<feature type="compositionally biased region" description="Acidic residues" evidence="2">
    <location>
        <begin position="40"/>
        <end position="52"/>
    </location>
</feature>
<sequence length="295" mass="35027">MSRSSGLPRTPPGNSRNIRYPDIETRIEEEEVELGQGWEENSEKEDNEEVEEGNLMKTMATPKGYVPSKAKQKEKTDRTPKGRRNPYTPLKESNRTNEKLGEIKILIAEMEKKRNDMLERIQKIVQEKLETIDQRITFLEQDMDNHVNRRNLEPVRTTGLGRHAIHSRHDNEYFGSAVRTHANMRNPRPETSGYLRPYMRGGLNEQQVEEMETEEDNRQERPQEERTRKQGKGARNEMSRNMRGRSEMRKEVVMEPRTEKQETTRTEIEDRVLNGQERRIRMRRRRKGTEKRTKR</sequence>
<name>A0A3N4L5U3_9PEZI</name>
<feature type="region of interest" description="Disordered" evidence="2">
    <location>
        <begin position="207"/>
        <end position="295"/>
    </location>
</feature>
<accession>A0A3N4L5U3</accession>
<protein>
    <submittedName>
        <fullName evidence="4">Uncharacterized protein</fullName>
    </submittedName>
</protein>
<dbReference type="OrthoDB" id="5431213at2759"/>
<dbReference type="EMBL" id="ML121845">
    <property type="protein sequence ID" value="RPB17935.1"/>
    <property type="molecule type" value="Genomic_DNA"/>
</dbReference>
<gene>
    <name evidence="4" type="ORF">L211DRAFT_854648</name>
    <name evidence="3" type="ORF">L211DRAFT_854649</name>
</gene>
<feature type="compositionally biased region" description="Basic residues" evidence="2">
    <location>
        <begin position="280"/>
        <end position="295"/>
    </location>
</feature>
<dbReference type="EMBL" id="ML121843">
    <property type="protein sequence ID" value="RPB17936.1"/>
    <property type="molecule type" value="Genomic_DNA"/>
</dbReference>
<feature type="compositionally biased region" description="Polar residues" evidence="2">
    <location>
        <begin position="1"/>
        <end position="17"/>
    </location>
</feature>
<evidence type="ECO:0000313" key="5">
    <source>
        <dbReference type="Proteomes" id="UP000267821"/>
    </source>
</evidence>
<feature type="region of interest" description="Disordered" evidence="2">
    <location>
        <begin position="1"/>
        <end position="95"/>
    </location>
</feature>
<keyword evidence="5" id="KW-1185">Reference proteome</keyword>
<evidence type="ECO:0000313" key="4">
    <source>
        <dbReference type="EMBL" id="RPB17936.1"/>
    </source>
</evidence>
<feature type="coiled-coil region" evidence="1">
    <location>
        <begin position="107"/>
        <end position="149"/>
    </location>
</feature>
<evidence type="ECO:0000256" key="2">
    <source>
        <dbReference type="SAM" id="MobiDB-lite"/>
    </source>
</evidence>
<dbReference type="AlphaFoldDB" id="A0A3N4L5U3"/>
<reference evidence="4 5" key="1">
    <citation type="journal article" date="2018" name="Nat. Ecol. Evol.">
        <title>Pezizomycetes genomes reveal the molecular basis of ectomycorrhizal truffle lifestyle.</title>
        <authorList>
            <person name="Murat C."/>
            <person name="Payen T."/>
            <person name="Noel B."/>
            <person name="Kuo A."/>
            <person name="Morin E."/>
            <person name="Chen J."/>
            <person name="Kohler A."/>
            <person name="Krizsan K."/>
            <person name="Balestrini R."/>
            <person name="Da Silva C."/>
            <person name="Montanini B."/>
            <person name="Hainaut M."/>
            <person name="Levati E."/>
            <person name="Barry K.W."/>
            <person name="Belfiori B."/>
            <person name="Cichocki N."/>
            <person name="Clum A."/>
            <person name="Dockter R.B."/>
            <person name="Fauchery L."/>
            <person name="Guy J."/>
            <person name="Iotti M."/>
            <person name="Le Tacon F."/>
            <person name="Lindquist E.A."/>
            <person name="Lipzen A."/>
            <person name="Malagnac F."/>
            <person name="Mello A."/>
            <person name="Molinier V."/>
            <person name="Miyauchi S."/>
            <person name="Poulain J."/>
            <person name="Riccioni C."/>
            <person name="Rubini A."/>
            <person name="Sitrit Y."/>
            <person name="Splivallo R."/>
            <person name="Traeger S."/>
            <person name="Wang M."/>
            <person name="Zifcakova L."/>
            <person name="Wipf D."/>
            <person name="Zambonelli A."/>
            <person name="Paolocci F."/>
            <person name="Nowrousian M."/>
            <person name="Ottonello S."/>
            <person name="Baldrian P."/>
            <person name="Spatafora J.W."/>
            <person name="Henrissat B."/>
            <person name="Nagy L.G."/>
            <person name="Aury J.M."/>
            <person name="Wincker P."/>
            <person name="Grigoriev I.V."/>
            <person name="Bonfante P."/>
            <person name="Martin F.M."/>
        </authorList>
    </citation>
    <scope>NUCLEOTIDE SEQUENCE [LARGE SCALE GENOMIC DNA]</scope>
    <source>
        <strain evidence="4 5">ATCC MYA-4762</strain>
    </source>
</reference>
<evidence type="ECO:0000256" key="1">
    <source>
        <dbReference type="SAM" id="Coils"/>
    </source>
</evidence>
<feature type="compositionally biased region" description="Basic and acidic residues" evidence="2">
    <location>
        <begin position="71"/>
        <end position="80"/>
    </location>
</feature>
<dbReference type="Proteomes" id="UP000267821">
    <property type="component" value="Unassembled WGS sequence"/>
</dbReference>
<feature type="compositionally biased region" description="Basic and acidic residues" evidence="2">
    <location>
        <begin position="216"/>
        <end position="279"/>
    </location>
</feature>
<organism evidence="4 5">
    <name type="scientific">Terfezia boudieri ATCC MYA-4762</name>
    <dbReference type="NCBI Taxonomy" id="1051890"/>
    <lineage>
        <taxon>Eukaryota</taxon>
        <taxon>Fungi</taxon>
        <taxon>Dikarya</taxon>
        <taxon>Ascomycota</taxon>
        <taxon>Pezizomycotina</taxon>
        <taxon>Pezizomycetes</taxon>
        <taxon>Pezizales</taxon>
        <taxon>Pezizaceae</taxon>
        <taxon>Terfezia</taxon>
    </lineage>
</organism>
<proteinExistence type="predicted"/>
<evidence type="ECO:0000313" key="3">
    <source>
        <dbReference type="EMBL" id="RPB17935.1"/>
    </source>
</evidence>